<sequence>MENNKTRGILILIFIMLVWGSSYSITKSVVATLPPMCFAFIRFLIATVCLLPIYLQHRRKQKDRLVTSDYVRLVFMGLTGVTGYYILFNFSLLYTSASVGALIQGLIPICIALFGILFLSEKVNQRQIAGISFAGVALVGVISNDKATGSNPILGNLLMLASVICWTAYTLLSRKSNHLDSITTTFLGGCAGTLLCLPTAVYEYTHLDTPIRLGMFGWIAVVYLGAISSALCYLLYNQALKSLPAAMVGNFLNLDILVGVSIAVIFLHESITTWQVVGGALILSGLFLSSTPTRPTLTS</sequence>
<evidence type="ECO:0000256" key="6">
    <source>
        <dbReference type="SAM" id="Phobius"/>
    </source>
</evidence>
<reference evidence="8 9" key="1">
    <citation type="submission" date="2021-05" db="EMBL/GenBank/DDBJ databases">
        <title>A Polyphasic approach of four new species of the genus Ohtaekwangia: Ohtaekwangia histidinii sp. nov., Ohtaekwangia cretensis sp. nov., Ohtaekwangia indiensis sp. nov., Ohtaekwangia reichenbachii sp. nov. from diverse environment.</title>
        <authorList>
            <person name="Octaviana S."/>
        </authorList>
    </citation>
    <scope>NUCLEOTIDE SEQUENCE [LARGE SCALE GENOMIC DNA]</scope>
    <source>
        <strain evidence="8 9">PWU5</strain>
    </source>
</reference>
<dbReference type="RefSeq" id="WP_254082929.1">
    <property type="nucleotide sequence ID" value="NZ_JAHESE010000002.1"/>
</dbReference>
<dbReference type="Pfam" id="PF00892">
    <property type="entry name" value="EamA"/>
    <property type="match status" value="2"/>
</dbReference>
<feature type="domain" description="EamA" evidence="7">
    <location>
        <begin position="7"/>
        <end position="141"/>
    </location>
</feature>
<comment type="subcellular location">
    <subcellularLocation>
        <location evidence="1">Cell membrane</location>
        <topology evidence="1">Multi-pass membrane protein</topology>
    </subcellularLocation>
</comment>
<evidence type="ECO:0000313" key="9">
    <source>
        <dbReference type="Proteomes" id="UP001319080"/>
    </source>
</evidence>
<feature type="transmembrane region" description="Helical" evidence="6">
    <location>
        <begin position="7"/>
        <end position="26"/>
    </location>
</feature>
<keyword evidence="5 6" id="KW-0472">Membrane</keyword>
<evidence type="ECO:0000256" key="5">
    <source>
        <dbReference type="ARBA" id="ARBA00023136"/>
    </source>
</evidence>
<dbReference type="PANTHER" id="PTHR32322:SF18">
    <property type="entry name" value="S-ADENOSYLMETHIONINE_S-ADENOSYLHOMOCYSTEINE TRANSPORTER"/>
    <property type="match status" value="1"/>
</dbReference>
<name>A0AAP2GUC8_9BACT</name>
<evidence type="ECO:0000256" key="3">
    <source>
        <dbReference type="ARBA" id="ARBA00022692"/>
    </source>
</evidence>
<evidence type="ECO:0000256" key="2">
    <source>
        <dbReference type="ARBA" id="ARBA00022475"/>
    </source>
</evidence>
<dbReference type="GO" id="GO:0005886">
    <property type="term" value="C:plasma membrane"/>
    <property type="evidence" value="ECO:0007669"/>
    <property type="project" value="UniProtKB-SubCell"/>
</dbReference>
<proteinExistence type="predicted"/>
<feature type="transmembrane region" description="Helical" evidence="6">
    <location>
        <begin position="216"/>
        <end position="236"/>
    </location>
</feature>
<dbReference type="Proteomes" id="UP001319080">
    <property type="component" value="Unassembled WGS sequence"/>
</dbReference>
<dbReference type="InterPro" id="IPR050638">
    <property type="entry name" value="AA-Vitamin_Transporters"/>
</dbReference>
<evidence type="ECO:0000259" key="7">
    <source>
        <dbReference type="Pfam" id="PF00892"/>
    </source>
</evidence>
<accession>A0AAP2GUC8</accession>
<keyword evidence="3 6" id="KW-0812">Transmembrane</keyword>
<dbReference type="EMBL" id="JAHESE010000002">
    <property type="protein sequence ID" value="MBT1707337.1"/>
    <property type="molecule type" value="Genomic_DNA"/>
</dbReference>
<comment type="caution">
    <text evidence="8">The sequence shown here is derived from an EMBL/GenBank/DDBJ whole genome shotgun (WGS) entry which is preliminary data.</text>
</comment>
<protein>
    <submittedName>
        <fullName evidence="8">DMT family transporter</fullName>
    </submittedName>
</protein>
<dbReference type="PANTHER" id="PTHR32322">
    <property type="entry name" value="INNER MEMBRANE TRANSPORTER"/>
    <property type="match status" value="1"/>
</dbReference>
<feature type="transmembrane region" description="Helical" evidence="6">
    <location>
        <begin position="273"/>
        <end position="291"/>
    </location>
</feature>
<dbReference type="AlphaFoldDB" id="A0AAP2GUC8"/>
<keyword evidence="4 6" id="KW-1133">Transmembrane helix</keyword>
<evidence type="ECO:0000313" key="8">
    <source>
        <dbReference type="EMBL" id="MBT1707337.1"/>
    </source>
</evidence>
<feature type="transmembrane region" description="Helical" evidence="6">
    <location>
        <begin position="153"/>
        <end position="172"/>
    </location>
</feature>
<keyword evidence="9" id="KW-1185">Reference proteome</keyword>
<keyword evidence="2" id="KW-1003">Cell membrane</keyword>
<feature type="transmembrane region" description="Helical" evidence="6">
    <location>
        <begin position="101"/>
        <end position="119"/>
    </location>
</feature>
<feature type="transmembrane region" description="Helical" evidence="6">
    <location>
        <begin position="73"/>
        <end position="95"/>
    </location>
</feature>
<dbReference type="SUPFAM" id="SSF103481">
    <property type="entry name" value="Multidrug resistance efflux transporter EmrE"/>
    <property type="match status" value="2"/>
</dbReference>
<feature type="transmembrane region" description="Helical" evidence="6">
    <location>
        <begin position="248"/>
        <end position="267"/>
    </location>
</feature>
<gene>
    <name evidence="8" type="ORF">KK062_03845</name>
</gene>
<evidence type="ECO:0000256" key="1">
    <source>
        <dbReference type="ARBA" id="ARBA00004651"/>
    </source>
</evidence>
<dbReference type="InterPro" id="IPR037185">
    <property type="entry name" value="EmrE-like"/>
</dbReference>
<feature type="domain" description="EamA" evidence="7">
    <location>
        <begin position="154"/>
        <end position="290"/>
    </location>
</feature>
<organism evidence="8 9">
    <name type="scientific">Dawidia cretensis</name>
    <dbReference type="NCBI Taxonomy" id="2782350"/>
    <lineage>
        <taxon>Bacteria</taxon>
        <taxon>Pseudomonadati</taxon>
        <taxon>Bacteroidota</taxon>
        <taxon>Cytophagia</taxon>
        <taxon>Cytophagales</taxon>
        <taxon>Chryseotaleaceae</taxon>
        <taxon>Dawidia</taxon>
    </lineage>
</organism>
<evidence type="ECO:0000256" key="4">
    <source>
        <dbReference type="ARBA" id="ARBA00022989"/>
    </source>
</evidence>
<feature type="transmembrane region" description="Helical" evidence="6">
    <location>
        <begin position="184"/>
        <end position="204"/>
    </location>
</feature>
<feature type="transmembrane region" description="Helical" evidence="6">
    <location>
        <begin position="32"/>
        <end position="53"/>
    </location>
</feature>
<feature type="transmembrane region" description="Helical" evidence="6">
    <location>
        <begin position="128"/>
        <end position="147"/>
    </location>
</feature>
<dbReference type="Gene3D" id="1.10.3730.20">
    <property type="match status" value="1"/>
</dbReference>
<dbReference type="InterPro" id="IPR000620">
    <property type="entry name" value="EamA_dom"/>
</dbReference>